<feature type="compositionally biased region" description="Polar residues" evidence="1">
    <location>
        <begin position="115"/>
        <end position="125"/>
    </location>
</feature>
<feature type="region of interest" description="Disordered" evidence="1">
    <location>
        <begin position="179"/>
        <end position="201"/>
    </location>
</feature>
<keyword evidence="2" id="KW-0812">Transmembrane</keyword>
<feature type="transmembrane region" description="Helical" evidence="2">
    <location>
        <begin position="342"/>
        <end position="363"/>
    </location>
</feature>
<dbReference type="Proteomes" id="UP000192927">
    <property type="component" value="Unassembled WGS sequence"/>
</dbReference>
<feature type="region of interest" description="Disordered" evidence="1">
    <location>
        <begin position="97"/>
        <end position="132"/>
    </location>
</feature>
<evidence type="ECO:0000256" key="2">
    <source>
        <dbReference type="SAM" id="Phobius"/>
    </source>
</evidence>
<dbReference type="AlphaFoldDB" id="A0A1W5CTR3"/>
<protein>
    <recommendedName>
        <fullName evidence="5">Phosphoribosylaminoimidazole-succinocarboxamide synthase</fullName>
    </recommendedName>
</protein>
<dbReference type="InterPro" id="IPR021840">
    <property type="entry name" value="DUF3433"/>
</dbReference>
<keyword evidence="4" id="KW-1185">Reference proteome</keyword>
<feature type="transmembrane region" description="Helical" evidence="2">
    <location>
        <begin position="497"/>
        <end position="517"/>
    </location>
</feature>
<evidence type="ECO:0000313" key="3">
    <source>
        <dbReference type="EMBL" id="SLM34284.1"/>
    </source>
</evidence>
<keyword evidence="2" id="KW-1133">Transmembrane helix</keyword>
<feature type="transmembrane region" description="Helical" evidence="2">
    <location>
        <begin position="458"/>
        <end position="485"/>
    </location>
</feature>
<proteinExistence type="predicted"/>
<feature type="region of interest" description="Disordered" evidence="1">
    <location>
        <begin position="1"/>
        <end position="80"/>
    </location>
</feature>
<organism evidence="3 4">
    <name type="scientific">Lasallia pustulata</name>
    <dbReference type="NCBI Taxonomy" id="136370"/>
    <lineage>
        <taxon>Eukaryota</taxon>
        <taxon>Fungi</taxon>
        <taxon>Dikarya</taxon>
        <taxon>Ascomycota</taxon>
        <taxon>Pezizomycotina</taxon>
        <taxon>Lecanoromycetes</taxon>
        <taxon>OSLEUM clade</taxon>
        <taxon>Umbilicariomycetidae</taxon>
        <taxon>Umbilicariales</taxon>
        <taxon>Umbilicariaceae</taxon>
        <taxon>Lasallia</taxon>
    </lineage>
</organism>
<evidence type="ECO:0000313" key="4">
    <source>
        <dbReference type="Proteomes" id="UP000192927"/>
    </source>
</evidence>
<feature type="transmembrane region" description="Helical" evidence="2">
    <location>
        <begin position="389"/>
        <end position="406"/>
    </location>
</feature>
<feature type="compositionally biased region" description="Low complexity" evidence="1">
    <location>
        <begin position="35"/>
        <end position="44"/>
    </location>
</feature>
<evidence type="ECO:0000256" key="1">
    <source>
        <dbReference type="SAM" id="MobiDB-lite"/>
    </source>
</evidence>
<keyword evidence="2" id="KW-0472">Membrane</keyword>
<accession>A0A1W5CTR3</accession>
<reference evidence="4" key="1">
    <citation type="submission" date="2017-03" db="EMBL/GenBank/DDBJ databases">
        <authorList>
            <person name="Sharma R."/>
            <person name="Thines M."/>
        </authorList>
    </citation>
    <scope>NUCLEOTIDE SEQUENCE [LARGE SCALE GENOMIC DNA]</scope>
</reference>
<sequence>MNLGGANLKSVNASKPQLLHTDSRQSVTASDDYYSFSEHASEGSSSDDKATIKRYQTLESQRRPPHGNPEQLQSEATLPAVEPVKTLEPEHKTMSVTFDESPTVTRKPEPPNAGLSWNQTGSEISPPTPGVDDSPYIRFAIEQLTRDEELLGRRRGAVRESQDTILVSPIEPEEGTAYRAQTRRDTPPRRDVWRTFPPVSSVESNPTNDVFVPVEPPKDHRYSKLDFVSAPLRPLSLTLLVLWGSTKSSHARDYRLGYWTTSSGPEDVFYGIGEENVSSRHFSLAGGKLMEKTVEDTPADPRTLDLESQRGLGTSTTEILQSDVRSATARYRWIPWFLQDTYVVAWAVIAIVLTIAFILVSFVKQAVRTGFPPLLPAPTTSQGFSPADFLYSFLPSLIGMILFLLWQPIDLYFRALQPFASLASPHGAIAEHSLLLDYLGALPFEVSIRAALAGHFKVAWISFVSIISILLPILGGGIFTAQFVISKQDVLMRACMPAYYALVVFVIIYALSFLVIWPTRKRHLPHDIRTLADLIGFVYQSPLLGDPTFRGIWSKIDLVTRLLGGPPSEMAKVRYGFGVYVGRDGKEHLGVDRLQRQGSGEMLIATGWQ</sequence>
<dbReference type="Pfam" id="PF11915">
    <property type="entry name" value="DUF3433"/>
    <property type="match status" value="1"/>
</dbReference>
<dbReference type="PANTHER" id="PTHR37544">
    <property type="entry name" value="SPRAY-RELATED"/>
    <property type="match status" value="1"/>
</dbReference>
<dbReference type="PANTHER" id="PTHR37544:SF1">
    <property type="entry name" value="PHOSPHORIBOSYLAMINOIMIDAZOLE-SUCCINOCARBOXAMIDE SYNTHASE"/>
    <property type="match status" value="1"/>
</dbReference>
<name>A0A1W5CTR3_9LECA</name>
<feature type="compositionally biased region" description="Basic and acidic residues" evidence="1">
    <location>
        <begin position="182"/>
        <end position="193"/>
    </location>
</feature>
<evidence type="ECO:0008006" key="5">
    <source>
        <dbReference type="Google" id="ProtNLM"/>
    </source>
</evidence>
<dbReference type="EMBL" id="FWEW01000268">
    <property type="protein sequence ID" value="SLM34284.1"/>
    <property type="molecule type" value="Genomic_DNA"/>
</dbReference>